<evidence type="ECO:0008006" key="3">
    <source>
        <dbReference type="Google" id="ProtNLM"/>
    </source>
</evidence>
<sequence>MASSASFFSRKQQGVSLTSLILLLAVVCMVAVLAMKITPTVTEYFSAKKAIESVKAGGGSSLEMRAAFTRQAEVGYITSLKASDLNIVRNGDVADISFAYQKEIHLVGPVSLLIDYSASTNPSRTGKPAVP</sequence>
<dbReference type="Pfam" id="PF16137">
    <property type="entry name" value="DUF4845"/>
    <property type="match status" value="1"/>
</dbReference>
<dbReference type="RefSeq" id="WP_188380102.1">
    <property type="nucleotide sequence ID" value="NZ_BMDI01000001.1"/>
</dbReference>
<dbReference type="InterPro" id="IPR032314">
    <property type="entry name" value="DUF4845"/>
</dbReference>
<dbReference type="Proteomes" id="UP000642180">
    <property type="component" value="Unassembled WGS sequence"/>
</dbReference>
<reference evidence="2" key="1">
    <citation type="journal article" date="2019" name="Int. J. Syst. Evol. Microbiol.">
        <title>The Global Catalogue of Microorganisms (GCM) 10K type strain sequencing project: providing services to taxonomists for standard genome sequencing and annotation.</title>
        <authorList>
            <consortium name="The Broad Institute Genomics Platform"/>
            <consortium name="The Broad Institute Genome Sequencing Center for Infectious Disease"/>
            <person name="Wu L."/>
            <person name="Ma J."/>
        </authorList>
    </citation>
    <scope>NUCLEOTIDE SEQUENCE [LARGE SCALE GENOMIC DNA]</scope>
    <source>
        <strain evidence="2">CCM 2767</strain>
    </source>
</reference>
<proteinExistence type="predicted"/>
<protein>
    <recommendedName>
        <fullName evidence="3">DUF4845 domain-containing protein</fullName>
    </recommendedName>
</protein>
<gene>
    <name evidence="1" type="ORF">GCM10008066_09390</name>
</gene>
<evidence type="ECO:0000313" key="2">
    <source>
        <dbReference type="Proteomes" id="UP000642180"/>
    </source>
</evidence>
<accession>A0A8J3ARL6</accession>
<comment type="caution">
    <text evidence="1">The sequence shown here is derived from an EMBL/GenBank/DDBJ whole genome shotgun (WGS) entry which is preliminary data.</text>
</comment>
<evidence type="ECO:0000313" key="1">
    <source>
        <dbReference type="EMBL" id="GGI17520.1"/>
    </source>
</evidence>
<dbReference type="EMBL" id="BMDI01000001">
    <property type="protein sequence ID" value="GGI17520.1"/>
    <property type="molecule type" value="Genomic_DNA"/>
</dbReference>
<dbReference type="AlphaFoldDB" id="A0A8J3ARL6"/>
<name>A0A8J3ARL6_9BURK</name>
<organism evidence="1 2">
    <name type="scientific">Oxalicibacterium faecigallinarum</name>
    <dbReference type="NCBI Taxonomy" id="573741"/>
    <lineage>
        <taxon>Bacteria</taxon>
        <taxon>Pseudomonadati</taxon>
        <taxon>Pseudomonadota</taxon>
        <taxon>Betaproteobacteria</taxon>
        <taxon>Burkholderiales</taxon>
        <taxon>Oxalobacteraceae</taxon>
        <taxon>Oxalicibacterium</taxon>
    </lineage>
</organism>
<keyword evidence="2" id="KW-1185">Reference proteome</keyword>